<sequence>MRYLKKTLLLLLILFLLISLSFSQTSNLIDIKILHINDFHGRLLPYIVKSISEKIPVGGGAYLAYMINEERAKNPEGTILLSAGDMFQGTPISNIFKGEPVIKIMNYLKFDAMTIGNHEFDWGQDTLQQWIKSSNFPFLAGNILKDETYLPNVKPYIIIERKGLKIAIIGLTTTETAYIVKPDYVKDLTFIEPEKVLPNLIREVKNQGANLIIVLSHLGYAADKALAEKVPGIDVIVGGHSHTVVTDPLIVRGTIIVQAGYNGIYLGVLDLKVQPETGLILGFTKEKELKTVFAGPEDKYDPNVAEIIDKYNAQLKEEFSKIVGETLVDLVRNYNEESNVGNVICDAMLEASNAQIAFQNSGGIRTDIPKGKITMEQVYTLLPFDNVLVIMDLTGKDILDLLEQSATLEKGILQTSGIRVKYNMTRPIGSRVIEVFVGNEPLDLNKVYRVVTNDFLAAGGDKFTAFTRGKNIIYGDMLRDVFVEYLKKHSPINPKVEGRSIIIK</sequence>
<evidence type="ECO:0000256" key="2">
    <source>
        <dbReference type="ARBA" id="ARBA00006654"/>
    </source>
</evidence>
<dbReference type="EMBL" id="DTIN01000039">
    <property type="protein sequence ID" value="HFX14204.1"/>
    <property type="molecule type" value="Genomic_DNA"/>
</dbReference>
<comment type="caution">
    <text evidence="8">The sequence shown here is derived from an EMBL/GenBank/DDBJ whole genome shotgun (WGS) entry which is preliminary data.</text>
</comment>
<evidence type="ECO:0000259" key="6">
    <source>
        <dbReference type="Pfam" id="PF00149"/>
    </source>
</evidence>
<organism evidence="8">
    <name type="scientific">Dictyoglomus thermophilum</name>
    <dbReference type="NCBI Taxonomy" id="14"/>
    <lineage>
        <taxon>Bacteria</taxon>
        <taxon>Pseudomonadati</taxon>
        <taxon>Dictyoglomota</taxon>
        <taxon>Dictyoglomia</taxon>
        <taxon>Dictyoglomales</taxon>
        <taxon>Dictyoglomaceae</taxon>
        <taxon>Dictyoglomus</taxon>
    </lineage>
</organism>
<dbReference type="PRINTS" id="PR01607">
    <property type="entry name" value="APYRASEFAMLY"/>
</dbReference>
<keyword evidence="5" id="KW-0378">Hydrolase</keyword>
<dbReference type="InterPro" id="IPR006179">
    <property type="entry name" value="5_nucleotidase/apyrase"/>
</dbReference>
<protein>
    <submittedName>
        <fullName evidence="8">Bifunctional metallophosphatase/5'-nucleotidase</fullName>
    </submittedName>
</protein>
<dbReference type="PANTHER" id="PTHR11575:SF24">
    <property type="entry name" value="5'-NUCLEOTIDASE"/>
    <property type="match status" value="1"/>
</dbReference>
<evidence type="ECO:0000259" key="7">
    <source>
        <dbReference type="Pfam" id="PF02872"/>
    </source>
</evidence>
<feature type="domain" description="Calcineurin-like phosphoesterase" evidence="6">
    <location>
        <begin position="31"/>
        <end position="243"/>
    </location>
</feature>
<reference evidence="8" key="1">
    <citation type="journal article" date="2020" name="mSystems">
        <title>Genome- and Community-Level Interaction Insights into Carbon Utilization and Element Cycling Functions of Hydrothermarchaeota in Hydrothermal Sediment.</title>
        <authorList>
            <person name="Zhou Z."/>
            <person name="Liu Y."/>
            <person name="Xu W."/>
            <person name="Pan J."/>
            <person name="Luo Z.H."/>
            <person name="Li M."/>
        </authorList>
    </citation>
    <scope>NUCLEOTIDE SEQUENCE [LARGE SCALE GENOMIC DNA]</scope>
    <source>
        <strain evidence="8">SpSt-81</strain>
    </source>
</reference>
<dbReference type="GO" id="GO:0009166">
    <property type="term" value="P:nucleotide catabolic process"/>
    <property type="evidence" value="ECO:0007669"/>
    <property type="project" value="InterPro"/>
</dbReference>
<dbReference type="PANTHER" id="PTHR11575">
    <property type="entry name" value="5'-NUCLEOTIDASE-RELATED"/>
    <property type="match status" value="1"/>
</dbReference>
<dbReference type="Gene3D" id="3.60.21.10">
    <property type="match status" value="1"/>
</dbReference>
<dbReference type="Gene3D" id="3.90.780.10">
    <property type="entry name" value="5'-Nucleotidase, C-terminal domain"/>
    <property type="match status" value="1"/>
</dbReference>
<dbReference type="FunFam" id="3.90.780.10:FF:000004">
    <property type="entry name" value="UDP-sugar hydrolase, putative"/>
    <property type="match status" value="1"/>
</dbReference>
<keyword evidence="3" id="KW-0964">Secreted</keyword>
<dbReference type="SUPFAM" id="SSF56300">
    <property type="entry name" value="Metallo-dependent phosphatases"/>
    <property type="match status" value="1"/>
</dbReference>
<evidence type="ECO:0000256" key="4">
    <source>
        <dbReference type="ARBA" id="ARBA00022729"/>
    </source>
</evidence>
<dbReference type="GO" id="GO:0046872">
    <property type="term" value="F:metal ion binding"/>
    <property type="evidence" value="ECO:0007669"/>
    <property type="project" value="InterPro"/>
</dbReference>
<dbReference type="PROSITE" id="PS00786">
    <property type="entry name" value="5_NUCLEOTIDASE_2"/>
    <property type="match status" value="1"/>
</dbReference>
<dbReference type="InterPro" id="IPR029052">
    <property type="entry name" value="Metallo-depent_PP-like"/>
</dbReference>
<dbReference type="GO" id="GO:0000166">
    <property type="term" value="F:nucleotide binding"/>
    <property type="evidence" value="ECO:0007669"/>
    <property type="project" value="UniProtKB-KW"/>
</dbReference>
<evidence type="ECO:0000313" key="8">
    <source>
        <dbReference type="EMBL" id="HFX14204.1"/>
    </source>
</evidence>
<comment type="similarity">
    <text evidence="2 5">Belongs to the 5'-nucleotidase family.</text>
</comment>
<evidence type="ECO:0000256" key="5">
    <source>
        <dbReference type="RuleBase" id="RU362119"/>
    </source>
</evidence>
<dbReference type="Pfam" id="PF00149">
    <property type="entry name" value="Metallophos"/>
    <property type="match status" value="1"/>
</dbReference>
<dbReference type="InterPro" id="IPR006146">
    <property type="entry name" value="5'-Nucleotdase_CS"/>
</dbReference>
<keyword evidence="5" id="KW-0547">Nucleotide-binding</keyword>
<dbReference type="GO" id="GO:0030288">
    <property type="term" value="C:outer membrane-bounded periplasmic space"/>
    <property type="evidence" value="ECO:0007669"/>
    <property type="project" value="TreeGrafter"/>
</dbReference>
<gene>
    <name evidence="8" type="ORF">ENW00_08710</name>
</gene>
<dbReference type="Pfam" id="PF02872">
    <property type="entry name" value="5_nucleotid_C"/>
    <property type="match status" value="1"/>
</dbReference>
<dbReference type="GO" id="GO:0008768">
    <property type="term" value="F:UDP-sugar diphosphatase activity"/>
    <property type="evidence" value="ECO:0007669"/>
    <property type="project" value="TreeGrafter"/>
</dbReference>
<name>A0A7C3RN25_DICTH</name>
<dbReference type="InterPro" id="IPR004843">
    <property type="entry name" value="Calcineurin-like_PHP"/>
</dbReference>
<dbReference type="PROSITE" id="PS00785">
    <property type="entry name" value="5_NUCLEOTIDASE_1"/>
    <property type="match status" value="1"/>
</dbReference>
<dbReference type="AlphaFoldDB" id="A0A7C3RN25"/>
<dbReference type="InterPro" id="IPR008334">
    <property type="entry name" value="5'-Nucleotdase_C"/>
</dbReference>
<dbReference type="CDD" id="cd00845">
    <property type="entry name" value="MPP_UshA_N_like"/>
    <property type="match status" value="1"/>
</dbReference>
<evidence type="ECO:0000256" key="1">
    <source>
        <dbReference type="ARBA" id="ARBA00004613"/>
    </source>
</evidence>
<dbReference type="GO" id="GO:0005576">
    <property type="term" value="C:extracellular region"/>
    <property type="evidence" value="ECO:0007669"/>
    <property type="project" value="UniProtKB-SubCell"/>
</dbReference>
<keyword evidence="4" id="KW-0732">Signal</keyword>
<proteinExistence type="inferred from homology"/>
<dbReference type="GO" id="GO:0008253">
    <property type="term" value="F:5'-nucleotidase activity"/>
    <property type="evidence" value="ECO:0007669"/>
    <property type="project" value="TreeGrafter"/>
</dbReference>
<feature type="domain" description="5'-Nucleotidase C-terminal" evidence="7">
    <location>
        <begin position="331"/>
        <end position="467"/>
    </location>
</feature>
<comment type="subcellular location">
    <subcellularLocation>
        <location evidence="1">Secreted</location>
    </subcellularLocation>
</comment>
<dbReference type="SUPFAM" id="SSF55816">
    <property type="entry name" value="5'-nucleotidase (syn. UDP-sugar hydrolase), C-terminal domain"/>
    <property type="match status" value="1"/>
</dbReference>
<dbReference type="InterPro" id="IPR036907">
    <property type="entry name" value="5'-Nucleotdase_C_sf"/>
</dbReference>
<evidence type="ECO:0000256" key="3">
    <source>
        <dbReference type="ARBA" id="ARBA00022525"/>
    </source>
</evidence>
<accession>A0A7C3RN25</accession>